<evidence type="ECO:0000313" key="1">
    <source>
        <dbReference type="EMBL" id="OXY90874.1"/>
    </source>
</evidence>
<accession>A0A233S5L8</accession>
<evidence type="ECO:0000313" key="2">
    <source>
        <dbReference type="Proteomes" id="UP000215483"/>
    </source>
</evidence>
<protein>
    <submittedName>
        <fullName evidence="1">Uncharacterized protein</fullName>
    </submittedName>
</protein>
<comment type="caution">
    <text evidence="1">The sequence shown here is derived from an EMBL/GenBank/DDBJ whole genome shotgun (WGS) entry which is preliminary data.</text>
</comment>
<keyword evidence="2" id="KW-1185">Reference proteome</keyword>
<sequence length="144" mass="15637">MLLGGCSPADLPLAAVWLDADGKPVVSVRPCGDDRVRRLSLSGSEDEASDDTFWRTAGAGTGAVTFPLFSPPRSWKVDRGGPQRLLTGRGYWFSGTVGQGQNVDYRIVVTFAADDLTRLEPGQVWADERAMSRDAFDKLVDDKC</sequence>
<name>A0A233S5L8_STRDA</name>
<gene>
    <name evidence="1" type="ORF">BEK98_33160</name>
</gene>
<organism evidence="1 2">
    <name type="scientific">Streptomyces diastatochromogenes</name>
    <dbReference type="NCBI Taxonomy" id="42236"/>
    <lineage>
        <taxon>Bacteria</taxon>
        <taxon>Bacillati</taxon>
        <taxon>Actinomycetota</taxon>
        <taxon>Actinomycetes</taxon>
        <taxon>Kitasatosporales</taxon>
        <taxon>Streptomycetaceae</taxon>
        <taxon>Streptomyces</taxon>
    </lineage>
</organism>
<reference evidence="1 2" key="1">
    <citation type="submission" date="2016-07" db="EMBL/GenBank/DDBJ databases">
        <title>Draft genome of Streptomyces diastatochromogenes.</title>
        <authorList>
            <person name="Podduturi R."/>
            <person name="Lukassen M.B."/>
            <person name="Clausen N."/>
            <person name="Nielsen J.L."/>
            <person name="Jorgensen N.O."/>
        </authorList>
    </citation>
    <scope>NUCLEOTIDE SEQUENCE [LARGE SCALE GENOMIC DNA]</scope>
    <source>
        <strain evidence="1 2">DSM 40608</strain>
    </source>
</reference>
<dbReference type="EMBL" id="MCGQ01000034">
    <property type="protein sequence ID" value="OXY90874.1"/>
    <property type="molecule type" value="Genomic_DNA"/>
</dbReference>
<dbReference type="Proteomes" id="UP000215483">
    <property type="component" value="Unassembled WGS sequence"/>
</dbReference>
<proteinExistence type="predicted"/>
<dbReference type="AlphaFoldDB" id="A0A233S5L8"/>